<dbReference type="SMART" id="SM00382">
    <property type="entry name" value="AAA"/>
    <property type="match status" value="1"/>
</dbReference>
<accession>A0A6J4UMR5</accession>
<dbReference type="SUPFAM" id="SSF52540">
    <property type="entry name" value="P-loop containing nucleoside triphosphate hydrolases"/>
    <property type="match status" value="1"/>
</dbReference>
<gene>
    <name evidence="2" type="ORF">AVDCRST_MAG70-967</name>
</gene>
<organism evidence="2">
    <name type="scientific">uncultured Thermomicrobiales bacterium</name>
    <dbReference type="NCBI Taxonomy" id="1645740"/>
    <lineage>
        <taxon>Bacteria</taxon>
        <taxon>Pseudomonadati</taxon>
        <taxon>Thermomicrobiota</taxon>
        <taxon>Thermomicrobia</taxon>
        <taxon>Thermomicrobiales</taxon>
        <taxon>environmental samples</taxon>
    </lineage>
</organism>
<dbReference type="InterPro" id="IPR027417">
    <property type="entry name" value="P-loop_NTPase"/>
</dbReference>
<sequence>MATNLMERVAALAVAKEPQSVEQTGLDLASIADLALKVIYFKHQVMGQSISDELCLPFYNIVDKVLASLKREELIEVAGSQGFGEQAYQYTITPKGVVRVHQILERTTYVGPAPVTLEQYTTVINHQAIADLRVSPEMVREAMADLVLDDLLLDSLGQAVNTGRSLFLFGPPGNGKTVLAEHIIPLLGGNVLIPHAFTVDGQIIKVLDLHNHQPVPLPAGRQDWDRRFVLCRRPALVTGGELTLDLLDLVYDSTAKIYEAPLQVKANGGMFLIDDFGRQQVQPRQLLNRWIVPLEKRVDYMTLHTGKKIEIPFDQLIVFSTNLAPKDLVDEAFLRRIQNKVHIGNPTVETYREIFRRQCEALEIPFDQNGLVYLLREYYVKPKRELRSVHPRDILRILIGIARYKDIPPRLTPDLLDRACYTYFVEM</sequence>
<reference evidence="2" key="1">
    <citation type="submission" date="2020-02" db="EMBL/GenBank/DDBJ databases">
        <authorList>
            <person name="Meier V. D."/>
        </authorList>
    </citation>
    <scope>NUCLEOTIDE SEQUENCE</scope>
    <source>
        <strain evidence="2">AVDCRST_MAG70</strain>
    </source>
</reference>
<name>A0A6J4UMR5_9BACT</name>
<protein>
    <submittedName>
        <fullName evidence="2">Predicted ATPase with chaperone activity, associated with Flp pilus assembly</fullName>
    </submittedName>
</protein>
<dbReference type="EMBL" id="CADCWH010000150">
    <property type="protein sequence ID" value="CAA9551566.1"/>
    <property type="molecule type" value="Genomic_DNA"/>
</dbReference>
<dbReference type="InterPro" id="IPR003593">
    <property type="entry name" value="AAA+_ATPase"/>
</dbReference>
<dbReference type="AlphaFoldDB" id="A0A6J4UMR5"/>
<proteinExistence type="predicted"/>
<dbReference type="Gene3D" id="3.40.50.300">
    <property type="entry name" value="P-loop containing nucleotide triphosphate hydrolases"/>
    <property type="match status" value="1"/>
</dbReference>
<evidence type="ECO:0000313" key="2">
    <source>
        <dbReference type="EMBL" id="CAA9551566.1"/>
    </source>
</evidence>
<feature type="domain" description="AAA+ ATPase" evidence="1">
    <location>
        <begin position="162"/>
        <end position="347"/>
    </location>
</feature>
<evidence type="ECO:0000259" key="1">
    <source>
        <dbReference type="SMART" id="SM00382"/>
    </source>
</evidence>